<reference evidence="1 2" key="1">
    <citation type="submission" date="2020-12" db="EMBL/GenBank/DDBJ databases">
        <title>FDA dAtabase for Regulatory Grade micrObial Sequences (FDA-ARGOS): Supporting development and validation of Infectious Disease Dx tests.</title>
        <authorList>
            <person name="Kerrigan L."/>
            <person name="Long C."/>
            <person name="Tallon L."/>
            <person name="Sadzewicz L."/>
            <person name="Zhao X."/>
            <person name="Boylan J."/>
            <person name="Ott S."/>
            <person name="Bowen H."/>
            <person name="Vavikolanu K."/>
            <person name="Mehta A."/>
            <person name="Aluvathingal J."/>
            <person name="Nadendla S."/>
            <person name="Yan Y."/>
            <person name="Sichtig H."/>
        </authorList>
    </citation>
    <scope>NUCLEOTIDE SEQUENCE [LARGE SCALE GENOMIC DNA]</scope>
    <source>
        <strain evidence="1 2">FDAARGOS_1031</strain>
    </source>
</reference>
<dbReference type="EMBL" id="CP067018">
    <property type="protein sequence ID" value="QQN57496.1"/>
    <property type="molecule type" value="Genomic_DNA"/>
</dbReference>
<dbReference type="RefSeq" id="WP_052114781.1">
    <property type="nucleotide sequence ID" value="NZ_CBCSDR010000005.1"/>
</dbReference>
<evidence type="ECO:0000313" key="2">
    <source>
        <dbReference type="Proteomes" id="UP000595426"/>
    </source>
</evidence>
<proteinExistence type="predicted"/>
<name>A0A7T7UWI0_9FLAO</name>
<keyword evidence="2" id="KW-1185">Reference proteome</keyword>
<dbReference type="OrthoDB" id="1038140at2"/>
<protein>
    <submittedName>
        <fullName evidence="1">Uncharacterized protein</fullName>
    </submittedName>
</protein>
<evidence type="ECO:0000313" key="1">
    <source>
        <dbReference type="EMBL" id="QQN57496.1"/>
    </source>
</evidence>
<dbReference type="AlphaFoldDB" id="A0A7T7UWI0"/>
<dbReference type="Proteomes" id="UP000595426">
    <property type="component" value="Chromosome"/>
</dbReference>
<gene>
    <name evidence="1" type="ORF">I6H88_13690</name>
</gene>
<organism evidence="1 2">
    <name type="scientific">Elizabethkingia bruuniana</name>
    <dbReference type="NCBI Taxonomy" id="1756149"/>
    <lineage>
        <taxon>Bacteria</taxon>
        <taxon>Pseudomonadati</taxon>
        <taxon>Bacteroidota</taxon>
        <taxon>Flavobacteriia</taxon>
        <taxon>Flavobacteriales</taxon>
        <taxon>Weeksellaceae</taxon>
        <taxon>Elizabethkingia</taxon>
    </lineage>
</organism>
<accession>A0A7T7UWI0</accession>
<dbReference type="KEGG" id="egm:AYC65_02780"/>
<dbReference type="GeneID" id="93131807"/>
<sequence>MNITDKVKSFEDACQLLGIEPNVPEVSMLPDNHQKALVAHYKLVIIAEAVNEGWKPNWDNWDEIKYYPWFDLEGSSSGAGFSYGDCALWDSYSSVGSRLCFKTWELAEHIGKTFIDLYKDYFLLD</sequence>